<sequence>MQESPSLHDAARLLEAFGWSLSTDPPSAGPEAAPAWTDQTGTLEVLRAGTGTPAAFLLRFFGEDFAWVEPEARRIRLCPEGGRLGPAAVVHLLADQVLPRALAQEGRLVLHAGGVVLDGRAVLVLGDSGWGKSTLTARLGQAGGRVLSDDAMILEEAGAGASARPVYAGLRLLPDSLAALFDRTGGTPVAEYTDKARLAVEPPDDPGPVPLAMILVLRPPVPASRVELARLSPLEACMAMLRNSFALDPGDRAQGARRLGRFGALAARVPAFALSYPRDYALLAEVAEAVLRRLGSLDGPGPA</sequence>
<proteinExistence type="predicted"/>
<dbReference type="RefSeq" id="WP_037279739.1">
    <property type="nucleotide sequence ID" value="NZ_KK088564.1"/>
</dbReference>
<protein>
    <submittedName>
        <fullName evidence="1">Serine kinase of the HPr protein, regulates carbohydrate metabolism</fullName>
    </submittedName>
</protein>
<dbReference type="OrthoDB" id="7871905at2"/>
<keyword evidence="1" id="KW-0418">Kinase</keyword>
<dbReference type="HOGENOM" id="CLU_917938_0_0_5"/>
<dbReference type="STRING" id="442562.Rumeso_03385"/>
<evidence type="ECO:0000313" key="1">
    <source>
        <dbReference type="EMBL" id="EYD75057.1"/>
    </source>
</evidence>
<dbReference type="GO" id="GO:0016301">
    <property type="term" value="F:kinase activity"/>
    <property type="evidence" value="ECO:0007669"/>
    <property type="project" value="UniProtKB-KW"/>
</dbReference>
<keyword evidence="2" id="KW-1185">Reference proteome</keyword>
<dbReference type="EMBL" id="AOSK01000094">
    <property type="protein sequence ID" value="EYD75057.1"/>
    <property type="molecule type" value="Genomic_DNA"/>
</dbReference>
<comment type="caution">
    <text evidence="1">The sequence shown here is derived from an EMBL/GenBank/DDBJ whole genome shotgun (WGS) entry which is preliminary data.</text>
</comment>
<name>A0A017HKS3_9RHOB</name>
<accession>A0A017HKS3</accession>
<gene>
    <name evidence="1" type="ORF">Rumeso_03385</name>
</gene>
<dbReference type="Proteomes" id="UP000019666">
    <property type="component" value="Unassembled WGS sequence"/>
</dbReference>
<reference evidence="1 2" key="1">
    <citation type="submission" date="2013-02" db="EMBL/GenBank/DDBJ databases">
        <authorList>
            <person name="Fiebig A."/>
            <person name="Goeker M."/>
            <person name="Klenk H.-P.P."/>
        </authorList>
    </citation>
    <scope>NUCLEOTIDE SEQUENCE [LARGE SCALE GENOMIC DNA]</scope>
    <source>
        <strain evidence="1 2">DSM 19309</strain>
    </source>
</reference>
<dbReference type="AlphaFoldDB" id="A0A017HKS3"/>
<dbReference type="SUPFAM" id="SSF53795">
    <property type="entry name" value="PEP carboxykinase-like"/>
    <property type="match status" value="1"/>
</dbReference>
<evidence type="ECO:0000313" key="2">
    <source>
        <dbReference type="Proteomes" id="UP000019666"/>
    </source>
</evidence>
<dbReference type="InterPro" id="IPR027417">
    <property type="entry name" value="P-loop_NTPase"/>
</dbReference>
<keyword evidence="1" id="KW-0808">Transferase</keyword>
<dbReference type="Gene3D" id="3.40.50.300">
    <property type="entry name" value="P-loop containing nucleotide triphosphate hydrolases"/>
    <property type="match status" value="1"/>
</dbReference>
<organism evidence="1 2">
    <name type="scientific">Rubellimicrobium mesophilum DSM 19309</name>
    <dbReference type="NCBI Taxonomy" id="442562"/>
    <lineage>
        <taxon>Bacteria</taxon>
        <taxon>Pseudomonadati</taxon>
        <taxon>Pseudomonadota</taxon>
        <taxon>Alphaproteobacteria</taxon>
        <taxon>Rhodobacterales</taxon>
        <taxon>Roseobacteraceae</taxon>
        <taxon>Rubellimicrobium</taxon>
    </lineage>
</organism>